<dbReference type="CDD" id="cd01562">
    <property type="entry name" value="Thr-dehyd"/>
    <property type="match status" value="1"/>
</dbReference>
<name>A0A1G5S0B2_9FIRM</name>
<dbReference type="GO" id="GO:0004794">
    <property type="term" value="F:threonine deaminase activity"/>
    <property type="evidence" value="ECO:0007669"/>
    <property type="project" value="UniProtKB-EC"/>
</dbReference>
<dbReference type="PANTHER" id="PTHR48078:SF6">
    <property type="entry name" value="L-THREONINE DEHYDRATASE CATABOLIC TDCB"/>
    <property type="match status" value="1"/>
</dbReference>
<dbReference type="EMBL" id="FMWL01000009">
    <property type="protein sequence ID" value="SCZ79824.1"/>
    <property type="molecule type" value="Genomic_DNA"/>
</dbReference>
<evidence type="ECO:0000256" key="5">
    <source>
        <dbReference type="ARBA" id="ARBA00022898"/>
    </source>
</evidence>
<dbReference type="Gene3D" id="3.40.50.1100">
    <property type="match status" value="2"/>
</dbReference>
<dbReference type="SUPFAM" id="SSF53686">
    <property type="entry name" value="Tryptophan synthase beta subunit-like PLP-dependent enzymes"/>
    <property type="match status" value="1"/>
</dbReference>
<comment type="similarity">
    <text evidence="3">Belongs to the serine/threonine dehydratase family.</text>
</comment>
<dbReference type="PANTHER" id="PTHR48078">
    <property type="entry name" value="THREONINE DEHYDRATASE, MITOCHONDRIAL-RELATED"/>
    <property type="match status" value="1"/>
</dbReference>
<dbReference type="RefSeq" id="WP_092590970.1">
    <property type="nucleotide sequence ID" value="NZ_FMWL01000009.1"/>
</dbReference>
<keyword evidence="11" id="KW-1185">Reference proteome</keyword>
<dbReference type="Proteomes" id="UP000199208">
    <property type="component" value="Unassembled WGS sequence"/>
</dbReference>
<proteinExistence type="inferred from homology"/>
<dbReference type="PROSITE" id="PS00165">
    <property type="entry name" value="DEHYDRATASE_SER_THR"/>
    <property type="match status" value="1"/>
</dbReference>
<comment type="cofactor">
    <cofactor evidence="2">
        <name>pyridoxal 5'-phosphate</name>
        <dbReference type="ChEBI" id="CHEBI:597326"/>
    </cofactor>
</comment>
<dbReference type="FunFam" id="3.40.50.1100:FF:000005">
    <property type="entry name" value="Threonine dehydratase catabolic"/>
    <property type="match status" value="1"/>
</dbReference>
<evidence type="ECO:0000256" key="7">
    <source>
        <dbReference type="ARBA" id="ARBA00025527"/>
    </source>
</evidence>
<evidence type="ECO:0000256" key="4">
    <source>
        <dbReference type="ARBA" id="ARBA00012096"/>
    </source>
</evidence>
<keyword evidence="6" id="KW-0456">Lyase</keyword>
<evidence type="ECO:0000313" key="11">
    <source>
        <dbReference type="Proteomes" id="UP000199208"/>
    </source>
</evidence>
<dbReference type="GO" id="GO:0003941">
    <property type="term" value="F:L-serine ammonia-lyase activity"/>
    <property type="evidence" value="ECO:0007669"/>
    <property type="project" value="TreeGrafter"/>
</dbReference>
<dbReference type="GO" id="GO:0006567">
    <property type="term" value="P:L-threonine catabolic process"/>
    <property type="evidence" value="ECO:0007669"/>
    <property type="project" value="TreeGrafter"/>
</dbReference>
<feature type="domain" description="Tryptophan synthase beta chain-like PALP" evidence="9">
    <location>
        <begin position="16"/>
        <end position="302"/>
    </location>
</feature>
<dbReference type="InterPro" id="IPR001926">
    <property type="entry name" value="TrpB-like_PALP"/>
</dbReference>
<evidence type="ECO:0000256" key="2">
    <source>
        <dbReference type="ARBA" id="ARBA00001933"/>
    </source>
</evidence>
<dbReference type="InterPro" id="IPR000634">
    <property type="entry name" value="Ser/Thr_deHydtase_PyrdxlP-BS"/>
</dbReference>
<dbReference type="GO" id="GO:0030170">
    <property type="term" value="F:pyridoxal phosphate binding"/>
    <property type="evidence" value="ECO:0007669"/>
    <property type="project" value="InterPro"/>
</dbReference>
<evidence type="ECO:0000259" key="9">
    <source>
        <dbReference type="Pfam" id="PF00291"/>
    </source>
</evidence>
<dbReference type="AlphaFoldDB" id="A0A1G5S0B2"/>
<reference evidence="10 11" key="1">
    <citation type="submission" date="2016-10" db="EMBL/GenBank/DDBJ databases">
        <authorList>
            <person name="de Groot N.N."/>
        </authorList>
    </citation>
    <scope>NUCLEOTIDE SEQUENCE [LARGE SCALE GENOMIC DNA]</scope>
    <source>
        <strain evidence="10 11">DSM 2784</strain>
    </source>
</reference>
<sequence length="317" mass="33613">MVTLQALKAAQEKLKPYIIETPIIRMENLDARLGCQVYLKPECMQRTHSFKIRGALNKMLSMEAEALKNGVVAASSGNHGKGVAFVARLLGIKATIVVPDSTPNIKVEGIEAYGAQIVKCPYEKRHEVAGQLSRDHGYALIHPYDDEAIIAGQGTIGLEIMAQLPEVDKVIVPIGGGGLIGGIASAVKLQSPDVQVIGVEPALMPRYSKSLAAGERILLEPAHSIADAILTLQPGEANFPIVQEYVDQVVAVAEEKIPAGSIELLSTGKILAEFSSAIVVAAALNGQLPVSPEDKVCFVISGGNVDPADIVREMSAR</sequence>
<dbReference type="OrthoDB" id="9811476at2"/>
<evidence type="ECO:0000256" key="8">
    <source>
        <dbReference type="ARBA" id="ARBA00031427"/>
    </source>
</evidence>
<protein>
    <recommendedName>
        <fullName evidence="4">threonine ammonia-lyase</fullName>
        <ecNumber evidence="4">4.3.1.19</ecNumber>
    </recommendedName>
    <alternativeName>
        <fullName evidence="8">Threonine deaminase</fullName>
    </alternativeName>
</protein>
<accession>A0A1G5S0B2</accession>
<dbReference type="Pfam" id="PF00291">
    <property type="entry name" value="PALP"/>
    <property type="match status" value="1"/>
</dbReference>
<keyword evidence="5" id="KW-0663">Pyridoxal phosphate</keyword>
<dbReference type="InterPro" id="IPR036052">
    <property type="entry name" value="TrpB-like_PALP_sf"/>
</dbReference>
<dbReference type="GO" id="GO:0009097">
    <property type="term" value="P:isoleucine biosynthetic process"/>
    <property type="evidence" value="ECO:0007669"/>
    <property type="project" value="TreeGrafter"/>
</dbReference>
<dbReference type="STRING" id="1120920.SAMN03080599_01948"/>
<organism evidence="10 11">
    <name type="scientific">Acidaminobacter hydrogenoformans DSM 2784</name>
    <dbReference type="NCBI Taxonomy" id="1120920"/>
    <lineage>
        <taxon>Bacteria</taxon>
        <taxon>Bacillati</taxon>
        <taxon>Bacillota</taxon>
        <taxon>Clostridia</taxon>
        <taxon>Peptostreptococcales</taxon>
        <taxon>Acidaminobacteraceae</taxon>
        <taxon>Acidaminobacter</taxon>
    </lineage>
</organism>
<evidence type="ECO:0000256" key="3">
    <source>
        <dbReference type="ARBA" id="ARBA00010869"/>
    </source>
</evidence>
<dbReference type="GO" id="GO:0006565">
    <property type="term" value="P:L-serine catabolic process"/>
    <property type="evidence" value="ECO:0007669"/>
    <property type="project" value="TreeGrafter"/>
</dbReference>
<dbReference type="InterPro" id="IPR050147">
    <property type="entry name" value="Ser/Thr_Dehydratase"/>
</dbReference>
<dbReference type="FunFam" id="3.40.50.1100:FF:000007">
    <property type="entry name" value="L-threonine dehydratase catabolic TdcB"/>
    <property type="match status" value="1"/>
</dbReference>
<evidence type="ECO:0000256" key="1">
    <source>
        <dbReference type="ARBA" id="ARBA00001274"/>
    </source>
</evidence>
<evidence type="ECO:0000256" key="6">
    <source>
        <dbReference type="ARBA" id="ARBA00023239"/>
    </source>
</evidence>
<dbReference type="EC" id="4.3.1.19" evidence="4"/>
<comment type="catalytic activity">
    <reaction evidence="1">
        <text>L-threonine = 2-oxobutanoate + NH4(+)</text>
        <dbReference type="Rhea" id="RHEA:22108"/>
        <dbReference type="ChEBI" id="CHEBI:16763"/>
        <dbReference type="ChEBI" id="CHEBI:28938"/>
        <dbReference type="ChEBI" id="CHEBI:57926"/>
        <dbReference type="EC" id="4.3.1.19"/>
    </reaction>
</comment>
<gene>
    <name evidence="10" type="ORF">SAMN03080599_01948</name>
</gene>
<comment type="function">
    <text evidence="7">Catalyzes the anaerobic formation of alpha-ketobutyrate and ammonia from threonine in a two-step reaction. The first step involved a dehydration of threonine and a production of enamine intermediates (aminocrotonate), which tautomerizes to its imine form (iminobutyrate). Both intermediates are unstable and short-lived. The second step is the nonenzymatic hydrolysis of the enamine/imine intermediates to form 2-ketobutyrate and free ammonia. In the low water environment of the cell, the second step is accelerated by RidA.</text>
</comment>
<evidence type="ECO:0000313" key="10">
    <source>
        <dbReference type="EMBL" id="SCZ79824.1"/>
    </source>
</evidence>